<accession>A0ACC1LHE4</accession>
<proteinExistence type="predicted"/>
<organism evidence="1 2">
    <name type="scientific">Coemansia helicoidea</name>
    <dbReference type="NCBI Taxonomy" id="1286919"/>
    <lineage>
        <taxon>Eukaryota</taxon>
        <taxon>Fungi</taxon>
        <taxon>Fungi incertae sedis</taxon>
        <taxon>Zoopagomycota</taxon>
        <taxon>Kickxellomycotina</taxon>
        <taxon>Kickxellomycetes</taxon>
        <taxon>Kickxellales</taxon>
        <taxon>Kickxellaceae</taxon>
        <taxon>Coemansia</taxon>
    </lineage>
</organism>
<evidence type="ECO:0000313" key="2">
    <source>
        <dbReference type="Proteomes" id="UP001140087"/>
    </source>
</evidence>
<sequence length="437" mass="46386">MSRAGTPMEAPSANGNGDSARGLPDAVGSAEPVYRFYLSPPPPPPMHPGLAGPQPPEQPRPVLQSPLGLLPLNAYMPMSPPPPQLAGVSAFGHPAYYAPVQQPLLYPSAYSMPAVSGAQAAVGVQPRASTVSSSAGMHQDRQGASASALLGDHDPSRARTPIVNEAGAPVGGFGADQGGQYIEIKFPTFGQAQMQQMLQQLHIQQLQHQQLATAFVAAPASVAHPAQAAARAAGDHGAQPQPQPQQAATPVSAAPSVVAGEKARSATGALDTPSPQSPNISIYDAEAFADAHMEDIVFDRKAFFWKIDNWDKLERRATSDTFKCGGFVWRVLLRPFGSSHKGVLSLFLECLGPADTSEDWRCICRFVLAIANPRDPAHNTHGSAYHCFHRNNPNWGFTRFMKLADLRTSPAPGVPAYIQDGACTIGAYLHVIKDPSH</sequence>
<comment type="caution">
    <text evidence="1">The sequence shown here is derived from an EMBL/GenBank/DDBJ whole genome shotgun (WGS) entry which is preliminary data.</text>
</comment>
<dbReference type="EC" id="3.4.19.12" evidence="1"/>
<protein>
    <submittedName>
        <fullName evidence="1">Ubiquitin-specific protease ubp15</fullName>
        <ecNumber evidence="1">3.4.19.12</ecNumber>
    </submittedName>
</protein>
<gene>
    <name evidence="1" type="primary">UBP15_1</name>
    <name evidence="1" type="ORF">H4R21_000123</name>
</gene>
<reference evidence="1" key="1">
    <citation type="submission" date="2022-07" db="EMBL/GenBank/DDBJ databases">
        <title>Phylogenomic reconstructions and comparative analyses of Kickxellomycotina fungi.</title>
        <authorList>
            <person name="Reynolds N.K."/>
            <person name="Stajich J.E."/>
            <person name="Barry K."/>
            <person name="Grigoriev I.V."/>
            <person name="Crous P."/>
            <person name="Smith M.E."/>
        </authorList>
    </citation>
    <scope>NUCLEOTIDE SEQUENCE</scope>
    <source>
        <strain evidence="1">BCRC 34780</strain>
    </source>
</reference>
<dbReference type="Proteomes" id="UP001140087">
    <property type="component" value="Unassembled WGS sequence"/>
</dbReference>
<dbReference type="EMBL" id="JANBUN010000006">
    <property type="protein sequence ID" value="KAJ2808291.1"/>
    <property type="molecule type" value="Genomic_DNA"/>
</dbReference>
<keyword evidence="2" id="KW-1185">Reference proteome</keyword>
<name>A0ACC1LHE4_9FUNG</name>
<keyword evidence="1" id="KW-0645">Protease</keyword>
<evidence type="ECO:0000313" key="1">
    <source>
        <dbReference type="EMBL" id="KAJ2808291.1"/>
    </source>
</evidence>
<keyword evidence="1" id="KW-0378">Hydrolase</keyword>